<dbReference type="GO" id="GO:0005524">
    <property type="term" value="F:ATP binding"/>
    <property type="evidence" value="ECO:0007669"/>
    <property type="project" value="UniProtKB-UniRule"/>
</dbReference>
<dbReference type="InterPro" id="IPR009091">
    <property type="entry name" value="RCC1/BLIP-II"/>
</dbReference>
<keyword evidence="11 19" id="KW-0472">Membrane</keyword>
<evidence type="ECO:0000256" key="8">
    <source>
        <dbReference type="ARBA" id="ARBA00022777"/>
    </source>
</evidence>
<dbReference type="SUPFAM" id="SSF56112">
    <property type="entry name" value="Protein kinase-like (PK-like)"/>
    <property type="match status" value="1"/>
</dbReference>
<keyword evidence="13" id="KW-0675">Receptor</keyword>
<evidence type="ECO:0000256" key="18">
    <source>
        <dbReference type="PROSITE-ProRule" id="PRU10141"/>
    </source>
</evidence>
<dbReference type="PROSITE" id="PS50050">
    <property type="entry name" value="TNFR_NGFR_2"/>
    <property type="match status" value="1"/>
</dbReference>
<evidence type="ECO:0000259" key="21">
    <source>
        <dbReference type="PROSITE" id="PS50011"/>
    </source>
</evidence>
<evidence type="ECO:0000256" key="10">
    <source>
        <dbReference type="ARBA" id="ARBA00022989"/>
    </source>
</evidence>
<evidence type="ECO:0000256" key="15">
    <source>
        <dbReference type="ARBA" id="ARBA00047899"/>
    </source>
</evidence>
<keyword evidence="8" id="KW-0418">Kinase</keyword>
<dbReference type="EMBL" id="JAKOGI010002867">
    <property type="protein sequence ID" value="KAJ8421183.1"/>
    <property type="molecule type" value="Genomic_DNA"/>
</dbReference>
<dbReference type="Proteomes" id="UP001153076">
    <property type="component" value="Unassembled WGS sequence"/>
</dbReference>
<accession>A0A9Q1GJJ7</accession>
<dbReference type="PANTHER" id="PTHR47460">
    <property type="entry name" value="SERINE/THREONINE-PROTEIN KINASE-LIKE PROTEIN ACR4"/>
    <property type="match status" value="1"/>
</dbReference>
<keyword evidence="6 20" id="KW-0732">Signal</keyword>
<keyword evidence="7 18" id="KW-0547">Nucleotide-binding</keyword>
<name>A0A9Q1GJJ7_9CARY</name>
<comment type="caution">
    <text evidence="23">The sequence shown here is derived from an EMBL/GenBank/DDBJ whole genome shotgun (WGS) entry which is preliminary data.</text>
</comment>
<dbReference type="InterPro" id="IPR011009">
    <property type="entry name" value="Kinase-like_dom_sf"/>
</dbReference>
<dbReference type="InterPro" id="IPR001368">
    <property type="entry name" value="TNFR/NGFR_Cys_rich_reg"/>
</dbReference>
<keyword evidence="12 17" id="KW-1015">Disulfide bond</keyword>
<comment type="catalytic activity">
    <reaction evidence="16">
        <text>L-seryl-[protein] + ATP = O-phospho-L-seryl-[protein] + ADP + H(+)</text>
        <dbReference type="Rhea" id="RHEA:17989"/>
        <dbReference type="Rhea" id="RHEA-COMP:9863"/>
        <dbReference type="Rhea" id="RHEA-COMP:11604"/>
        <dbReference type="ChEBI" id="CHEBI:15378"/>
        <dbReference type="ChEBI" id="CHEBI:29999"/>
        <dbReference type="ChEBI" id="CHEBI:30616"/>
        <dbReference type="ChEBI" id="CHEBI:83421"/>
        <dbReference type="ChEBI" id="CHEBI:456216"/>
        <dbReference type="EC" id="2.7.11.1"/>
    </reaction>
</comment>
<dbReference type="Gene3D" id="3.30.200.20">
    <property type="entry name" value="Phosphorylase Kinase, domain 1"/>
    <property type="match status" value="1"/>
</dbReference>
<feature type="domain" description="Protein kinase" evidence="21">
    <location>
        <begin position="505"/>
        <end position="755"/>
    </location>
</feature>
<evidence type="ECO:0000256" key="13">
    <source>
        <dbReference type="ARBA" id="ARBA00023170"/>
    </source>
</evidence>
<dbReference type="PROSITE" id="PS00107">
    <property type="entry name" value="PROTEIN_KINASE_ATP"/>
    <property type="match status" value="1"/>
</dbReference>
<comment type="catalytic activity">
    <reaction evidence="15">
        <text>L-threonyl-[protein] + ATP = O-phospho-L-threonyl-[protein] + ADP + H(+)</text>
        <dbReference type="Rhea" id="RHEA:46608"/>
        <dbReference type="Rhea" id="RHEA-COMP:11060"/>
        <dbReference type="Rhea" id="RHEA-COMP:11605"/>
        <dbReference type="ChEBI" id="CHEBI:15378"/>
        <dbReference type="ChEBI" id="CHEBI:30013"/>
        <dbReference type="ChEBI" id="CHEBI:30616"/>
        <dbReference type="ChEBI" id="CHEBI:61977"/>
        <dbReference type="ChEBI" id="CHEBI:456216"/>
        <dbReference type="EC" id="2.7.11.1"/>
    </reaction>
</comment>
<dbReference type="FunFam" id="3.30.200.20:FF:000357">
    <property type="entry name" value="serine/threonine-protein kinase-like protein CCR1"/>
    <property type="match status" value="1"/>
</dbReference>
<evidence type="ECO:0000256" key="1">
    <source>
        <dbReference type="ARBA" id="ARBA00004479"/>
    </source>
</evidence>
<dbReference type="InterPro" id="IPR000719">
    <property type="entry name" value="Prot_kinase_dom"/>
</dbReference>
<evidence type="ECO:0000256" key="9">
    <source>
        <dbReference type="ARBA" id="ARBA00022840"/>
    </source>
</evidence>
<evidence type="ECO:0000256" key="4">
    <source>
        <dbReference type="ARBA" id="ARBA00022679"/>
    </source>
</evidence>
<feature type="binding site" evidence="18">
    <location>
        <position position="533"/>
    </location>
    <ligand>
        <name>ATP</name>
        <dbReference type="ChEBI" id="CHEBI:30616"/>
    </ligand>
</feature>
<feature type="domain" description="TNFR-Cys" evidence="22">
    <location>
        <begin position="335"/>
        <end position="390"/>
    </location>
</feature>
<dbReference type="InterPro" id="IPR017441">
    <property type="entry name" value="Protein_kinase_ATP_BS"/>
</dbReference>
<dbReference type="PROSITE" id="PS50011">
    <property type="entry name" value="PROTEIN_KINASE_DOM"/>
    <property type="match status" value="1"/>
</dbReference>
<dbReference type="GO" id="GO:0042803">
    <property type="term" value="F:protein homodimerization activity"/>
    <property type="evidence" value="ECO:0007669"/>
    <property type="project" value="UniProtKB-ARBA"/>
</dbReference>
<feature type="repeat" description="TNFR-Cys" evidence="17">
    <location>
        <begin position="335"/>
        <end position="390"/>
    </location>
</feature>
<evidence type="ECO:0000313" key="23">
    <source>
        <dbReference type="EMBL" id="KAJ8421183.1"/>
    </source>
</evidence>
<dbReference type="Gene3D" id="2.130.10.30">
    <property type="entry name" value="Regulator of chromosome condensation 1/beta-lactamase-inhibitor protein II"/>
    <property type="match status" value="2"/>
</dbReference>
<evidence type="ECO:0000256" key="5">
    <source>
        <dbReference type="ARBA" id="ARBA00022692"/>
    </source>
</evidence>
<dbReference type="GO" id="GO:0004674">
    <property type="term" value="F:protein serine/threonine kinase activity"/>
    <property type="evidence" value="ECO:0007669"/>
    <property type="project" value="UniProtKB-KW"/>
</dbReference>
<feature type="transmembrane region" description="Helical" evidence="19">
    <location>
        <begin position="425"/>
        <end position="449"/>
    </location>
</feature>
<feature type="signal peptide" evidence="20">
    <location>
        <begin position="1"/>
        <end position="19"/>
    </location>
</feature>
<feature type="chain" id="PRO_5040254771" description="non-specific serine/threonine protein kinase" evidence="20">
    <location>
        <begin position="20"/>
        <end position="782"/>
    </location>
</feature>
<keyword evidence="14" id="KW-0325">Glycoprotein</keyword>
<dbReference type="AlphaFoldDB" id="A0A9Q1GJJ7"/>
<dbReference type="Gene3D" id="1.10.510.10">
    <property type="entry name" value="Transferase(Phosphotransferase) domain 1"/>
    <property type="match status" value="2"/>
</dbReference>
<keyword evidence="10 19" id="KW-1133">Transmembrane helix</keyword>
<keyword evidence="9 18" id="KW-0067">ATP-binding</keyword>
<evidence type="ECO:0000256" key="20">
    <source>
        <dbReference type="SAM" id="SignalP"/>
    </source>
</evidence>
<comment type="caution">
    <text evidence="17">Lacks conserved residue(s) required for the propagation of feature annotation.</text>
</comment>
<dbReference type="FunFam" id="1.10.510.10:FF:000940">
    <property type="entry name" value="Serine/threonine-protein kinase-like protein CCR1"/>
    <property type="match status" value="1"/>
</dbReference>
<evidence type="ECO:0000256" key="6">
    <source>
        <dbReference type="ARBA" id="ARBA00022729"/>
    </source>
</evidence>
<evidence type="ECO:0000313" key="24">
    <source>
        <dbReference type="Proteomes" id="UP001153076"/>
    </source>
</evidence>
<evidence type="ECO:0000256" key="16">
    <source>
        <dbReference type="ARBA" id="ARBA00048679"/>
    </source>
</evidence>
<evidence type="ECO:0000256" key="19">
    <source>
        <dbReference type="SAM" id="Phobius"/>
    </source>
</evidence>
<dbReference type="Pfam" id="PF07714">
    <property type="entry name" value="PK_Tyr_Ser-Thr"/>
    <property type="match status" value="1"/>
</dbReference>
<organism evidence="23 24">
    <name type="scientific">Carnegiea gigantea</name>
    <dbReference type="NCBI Taxonomy" id="171969"/>
    <lineage>
        <taxon>Eukaryota</taxon>
        <taxon>Viridiplantae</taxon>
        <taxon>Streptophyta</taxon>
        <taxon>Embryophyta</taxon>
        <taxon>Tracheophyta</taxon>
        <taxon>Spermatophyta</taxon>
        <taxon>Magnoliopsida</taxon>
        <taxon>eudicotyledons</taxon>
        <taxon>Gunneridae</taxon>
        <taxon>Pentapetalae</taxon>
        <taxon>Caryophyllales</taxon>
        <taxon>Cactineae</taxon>
        <taxon>Cactaceae</taxon>
        <taxon>Cactoideae</taxon>
        <taxon>Echinocereeae</taxon>
        <taxon>Carnegiea</taxon>
    </lineage>
</organism>
<dbReference type="OrthoDB" id="61110at2759"/>
<dbReference type="EC" id="2.7.11.1" evidence="2"/>
<evidence type="ECO:0000256" key="3">
    <source>
        <dbReference type="ARBA" id="ARBA00022527"/>
    </source>
</evidence>
<evidence type="ECO:0000256" key="17">
    <source>
        <dbReference type="PROSITE-ProRule" id="PRU00206"/>
    </source>
</evidence>
<reference evidence="23" key="1">
    <citation type="submission" date="2022-04" db="EMBL/GenBank/DDBJ databases">
        <title>Carnegiea gigantea Genome sequencing and assembly v2.</title>
        <authorList>
            <person name="Copetti D."/>
            <person name="Sanderson M.J."/>
            <person name="Burquez A."/>
            <person name="Wojciechowski M.F."/>
        </authorList>
    </citation>
    <scope>NUCLEOTIDE SEQUENCE</scope>
    <source>
        <strain evidence="23">SGP5-SGP5p</strain>
        <tissue evidence="23">Aerial part</tissue>
    </source>
</reference>
<keyword evidence="24" id="KW-1185">Reference proteome</keyword>
<gene>
    <name evidence="23" type="ORF">Cgig2_011311</name>
</gene>
<dbReference type="GO" id="GO:0016020">
    <property type="term" value="C:membrane"/>
    <property type="evidence" value="ECO:0007669"/>
    <property type="project" value="UniProtKB-SubCell"/>
</dbReference>
<evidence type="ECO:0000259" key="22">
    <source>
        <dbReference type="PROSITE" id="PS50050"/>
    </source>
</evidence>
<sequence length="782" mass="85286">MISLSSLLLLLSLAIPASGFGSMGPIAAAFGGEEDAFFCAIDASGKQAVICWGKGGRSSENPSEIFSSIPPMAALSGGEGFMCGILSNTSQAYCWDSMGSATDLIPSVYRYKSYTHIAAGKNHVCAIRGYYYLESDSGTVDCWDIVKKSNSNSLISQQSALFYDQNISELVFKTVVSGEGFSCGGIKDGGLVCWGPNSSILRISKISDSFVSLTSSRSVVCGIPKVTGEVKCWSKNDSFRVPSSGVQFISMTAGDRHFCGIREDTHGVECWGYFNASSVPKGAGFFAISASNVITCGIREVDLVLDCWFVNETVKSSDFDPPLQLSSPGLCSPRSCSAGEFAYNASALDEAGLTSLCARKDLHLCLPCALNCSDGYFVSSLCTENSNRICTLCSFCQNSSCWAACGLEQVEMHRRHQRLLHKIELILGPSIAGFLLIIIGWCLFPYLFFFKGKDGPKKQFRSCIGKKDMEADGIADPNPLIPVAQCPGEAQIFRLSELKDATNGFKEFNELGRGSYGFVYKAILTDGRQVAVKRANAATIIHTNIRDFEMELEILCTMRHCNIVNLLGYCTEMGERILVYEYMSHGTLHDHLHGGLSPLNWTQRLRIAMQAAKGLEYLHMEANPPVVHRGIKTSNVLLDSDWGARISDFGFSNLSDKDLSEDMKNDVYSFGIVVLEILSGRKAYDVDYSPQNIVEWAVPLIRRGKAAAIIDRYVALPRNVEPLLKLADIAETAVQENSSDRPTMAELAHSLEQIVKEGLLLYHNAGLTVVKDGRVHSSANLD</sequence>
<comment type="subcellular location">
    <subcellularLocation>
        <location evidence="1">Membrane</location>
        <topology evidence="1">Single-pass type I membrane protein</topology>
    </subcellularLocation>
</comment>
<evidence type="ECO:0000256" key="2">
    <source>
        <dbReference type="ARBA" id="ARBA00012513"/>
    </source>
</evidence>
<evidence type="ECO:0000256" key="12">
    <source>
        <dbReference type="ARBA" id="ARBA00023157"/>
    </source>
</evidence>
<evidence type="ECO:0000256" key="14">
    <source>
        <dbReference type="ARBA" id="ARBA00023180"/>
    </source>
</evidence>
<dbReference type="PANTHER" id="PTHR47460:SF1">
    <property type="entry name" value="SERINE_THREONINE-PROTEIN KINASE-LIKE PROTEIN ACR4"/>
    <property type="match status" value="1"/>
</dbReference>
<keyword evidence="4" id="KW-0808">Transferase</keyword>
<feature type="disulfide bond" evidence="17">
    <location>
        <begin position="372"/>
        <end position="390"/>
    </location>
</feature>
<dbReference type="InterPro" id="IPR001245">
    <property type="entry name" value="Ser-Thr/Tyr_kinase_cat_dom"/>
</dbReference>
<evidence type="ECO:0000256" key="7">
    <source>
        <dbReference type="ARBA" id="ARBA00022741"/>
    </source>
</evidence>
<keyword evidence="3" id="KW-0723">Serine/threonine-protein kinase</keyword>
<evidence type="ECO:0000256" key="11">
    <source>
        <dbReference type="ARBA" id="ARBA00023136"/>
    </source>
</evidence>
<keyword evidence="5 19" id="KW-0812">Transmembrane</keyword>
<protein>
    <recommendedName>
        <fullName evidence="2">non-specific serine/threonine protein kinase</fullName>
        <ecNumber evidence="2">2.7.11.1</ecNumber>
    </recommendedName>
</protein>
<dbReference type="SUPFAM" id="SSF50985">
    <property type="entry name" value="RCC1/BLIP-II"/>
    <property type="match status" value="1"/>
</dbReference>
<proteinExistence type="predicted"/>